<comment type="caution">
    <text evidence="3">The sequence shown here is derived from an EMBL/GenBank/DDBJ whole genome shotgun (WGS) entry which is preliminary data.</text>
</comment>
<dbReference type="Proteomes" id="UP000323166">
    <property type="component" value="Unassembled WGS sequence"/>
</dbReference>
<dbReference type="Pfam" id="PF12773">
    <property type="entry name" value="DZR"/>
    <property type="match status" value="1"/>
</dbReference>
<accession>A0A5S4ZRG2</accession>
<dbReference type="PANTHER" id="PTHR36718:SF1">
    <property type="entry name" value="DOUBLE ZINC RIBBON PROTEIN MJ0416"/>
    <property type="match status" value="1"/>
</dbReference>
<dbReference type="EMBL" id="VNHM01000008">
    <property type="protein sequence ID" value="TYO95317.1"/>
    <property type="molecule type" value="Genomic_DNA"/>
</dbReference>
<reference evidence="3 4" key="1">
    <citation type="submission" date="2019-07" db="EMBL/GenBank/DDBJ databases">
        <title>Genomic Encyclopedia of Type Strains, Phase I: the one thousand microbial genomes (KMG-I) project.</title>
        <authorList>
            <person name="Kyrpides N."/>
        </authorList>
    </citation>
    <scope>NUCLEOTIDE SEQUENCE [LARGE SCALE GENOMIC DNA]</scope>
    <source>
        <strain evidence="3 4">DSM 6562</strain>
    </source>
</reference>
<organism evidence="3 4">
    <name type="scientific">Desulfallas thermosapovorans DSM 6562</name>
    <dbReference type="NCBI Taxonomy" id="1121431"/>
    <lineage>
        <taxon>Bacteria</taxon>
        <taxon>Bacillati</taxon>
        <taxon>Bacillota</taxon>
        <taxon>Clostridia</taxon>
        <taxon>Eubacteriales</taxon>
        <taxon>Desulfallaceae</taxon>
        <taxon>Desulfallas</taxon>
    </lineage>
</organism>
<sequence>MQCPNCQKALQGDFKFCPYCGVELINNNTCRNCHKEVDPAWVSCPYCGSDLRAPVQRPARQQPPYRPPQQPPYAHGHGHYYDSSSGGRYRKRKGFLGRLFS</sequence>
<protein>
    <submittedName>
        <fullName evidence="3">Double zinc ribbon protein</fullName>
    </submittedName>
</protein>
<evidence type="ECO:0000313" key="4">
    <source>
        <dbReference type="Proteomes" id="UP000323166"/>
    </source>
</evidence>
<dbReference type="AlphaFoldDB" id="A0A5S4ZRG2"/>
<evidence type="ECO:0000256" key="1">
    <source>
        <dbReference type="SAM" id="MobiDB-lite"/>
    </source>
</evidence>
<name>A0A5S4ZRG2_9FIRM</name>
<evidence type="ECO:0000313" key="3">
    <source>
        <dbReference type="EMBL" id="TYO95317.1"/>
    </source>
</evidence>
<dbReference type="PANTHER" id="PTHR36718">
    <property type="entry name" value="OS05G0435400 PROTEIN"/>
    <property type="match status" value="1"/>
</dbReference>
<proteinExistence type="predicted"/>
<dbReference type="InterPro" id="IPR053281">
    <property type="entry name" value="Double_zinc_ribbon"/>
</dbReference>
<keyword evidence="4" id="KW-1185">Reference proteome</keyword>
<feature type="region of interest" description="Disordered" evidence="1">
    <location>
        <begin position="56"/>
        <end position="90"/>
    </location>
</feature>
<evidence type="ECO:0000259" key="2">
    <source>
        <dbReference type="Pfam" id="PF12773"/>
    </source>
</evidence>
<dbReference type="RefSeq" id="WP_166511674.1">
    <property type="nucleotide sequence ID" value="NZ_VNHM01000008.1"/>
</dbReference>
<feature type="domain" description="DZANK-type" evidence="2">
    <location>
        <begin position="3"/>
        <end position="48"/>
    </location>
</feature>
<dbReference type="InterPro" id="IPR025874">
    <property type="entry name" value="DZR"/>
</dbReference>
<gene>
    <name evidence="3" type="ORF">LX24_01667</name>
</gene>